<dbReference type="InterPro" id="IPR011761">
    <property type="entry name" value="ATP-grasp"/>
</dbReference>
<sequence>MSEHVLIVGPGRDFPARIRGLRPGTSTTVICQLDYIGKVRAPGENARVVGVRGDAPEQEWIDMAAAVHARHPFTRIGTFGERDQDHYAVIAEALGLTAHSPATVSLVHDKEAMRIRLREAGVDATASARVADLAELRAFVTEHGLPCVVKPVSSSGSAGVTKVTDDSQLAEAFERAGGSYLGLTNTGVLVEEFLDGTQYSVEAFSEAGEHQVVTVTRKYSDPGTLVELGHVSPAPLPDDVREEVDTYVAAVLDALGIAFGPTHTEVVLGERGPRLIETHVRMGGDLIPALTLDATGVDVDDCTARQTLGEKVLPGIRATLAEERPARCSAIWFAALDATGVLDEVVGVDEARARPGVTEVTVAARPGARIDGLRNSESRVAYARALADTADEAVTAAREAAESLEFRLRVPGRRGETV</sequence>
<dbReference type="EMBL" id="BAAATM010000012">
    <property type="protein sequence ID" value="GAA2539076.1"/>
    <property type="molecule type" value="Genomic_DNA"/>
</dbReference>
<dbReference type="InterPro" id="IPR052032">
    <property type="entry name" value="ATP-dep_AA_Ligase"/>
</dbReference>
<protein>
    <submittedName>
        <fullName evidence="6">ATP-grasp domain-containing protein</fullName>
    </submittedName>
</protein>
<keyword evidence="2 4" id="KW-0547">Nucleotide-binding</keyword>
<gene>
    <name evidence="6" type="ORF">GCM10010423_41040</name>
</gene>
<reference evidence="7" key="1">
    <citation type="journal article" date="2019" name="Int. J. Syst. Evol. Microbiol.">
        <title>The Global Catalogue of Microorganisms (GCM) 10K type strain sequencing project: providing services to taxonomists for standard genome sequencing and annotation.</title>
        <authorList>
            <consortium name="The Broad Institute Genomics Platform"/>
            <consortium name="The Broad Institute Genome Sequencing Center for Infectious Disease"/>
            <person name="Wu L."/>
            <person name="Ma J."/>
        </authorList>
    </citation>
    <scope>NUCLEOTIDE SEQUENCE [LARGE SCALE GENOMIC DNA]</scope>
    <source>
        <strain evidence="7">JCM 6924</strain>
    </source>
</reference>
<name>A0ABP6B5A3_9ACTN</name>
<dbReference type="PANTHER" id="PTHR43585:SF2">
    <property type="entry name" value="ATP-GRASP ENZYME FSQD"/>
    <property type="match status" value="1"/>
</dbReference>
<feature type="domain" description="ATP-grasp" evidence="5">
    <location>
        <begin position="114"/>
        <end position="308"/>
    </location>
</feature>
<comment type="caution">
    <text evidence="6">The sequence shown here is derived from an EMBL/GenBank/DDBJ whole genome shotgun (WGS) entry which is preliminary data.</text>
</comment>
<evidence type="ECO:0000256" key="2">
    <source>
        <dbReference type="ARBA" id="ARBA00022741"/>
    </source>
</evidence>
<evidence type="ECO:0000259" key="5">
    <source>
        <dbReference type="PROSITE" id="PS50975"/>
    </source>
</evidence>
<dbReference type="Pfam" id="PF13535">
    <property type="entry name" value="ATP-grasp_4"/>
    <property type="match status" value="1"/>
</dbReference>
<dbReference type="Gene3D" id="3.30.470.20">
    <property type="entry name" value="ATP-grasp fold, B domain"/>
    <property type="match status" value="1"/>
</dbReference>
<evidence type="ECO:0000256" key="4">
    <source>
        <dbReference type="PROSITE-ProRule" id="PRU00409"/>
    </source>
</evidence>
<dbReference type="InterPro" id="IPR040570">
    <property type="entry name" value="LAL_C2"/>
</dbReference>
<dbReference type="PROSITE" id="PS50975">
    <property type="entry name" value="ATP_GRASP"/>
    <property type="match status" value="1"/>
</dbReference>
<keyword evidence="3 4" id="KW-0067">ATP-binding</keyword>
<dbReference type="SMART" id="SM01209">
    <property type="entry name" value="GARS_A"/>
    <property type="match status" value="1"/>
</dbReference>
<evidence type="ECO:0000256" key="3">
    <source>
        <dbReference type="ARBA" id="ARBA00022840"/>
    </source>
</evidence>
<evidence type="ECO:0000313" key="6">
    <source>
        <dbReference type="EMBL" id="GAA2539076.1"/>
    </source>
</evidence>
<evidence type="ECO:0000313" key="7">
    <source>
        <dbReference type="Proteomes" id="UP001501095"/>
    </source>
</evidence>
<organism evidence="6 7">
    <name type="scientific">Streptomyces levis</name>
    <dbReference type="NCBI Taxonomy" id="285566"/>
    <lineage>
        <taxon>Bacteria</taxon>
        <taxon>Bacillati</taxon>
        <taxon>Actinomycetota</taxon>
        <taxon>Actinomycetes</taxon>
        <taxon>Kitasatosporales</taxon>
        <taxon>Streptomycetaceae</taxon>
        <taxon>Streptomyces</taxon>
    </lineage>
</organism>
<keyword evidence="1" id="KW-0436">Ligase</keyword>
<dbReference type="RefSeq" id="WP_344538657.1">
    <property type="nucleotide sequence ID" value="NZ_BAAATM010000012.1"/>
</dbReference>
<dbReference type="PANTHER" id="PTHR43585">
    <property type="entry name" value="FUMIPYRROLE BIOSYNTHESIS PROTEIN C"/>
    <property type="match status" value="1"/>
</dbReference>
<keyword evidence="7" id="KW-1185">Reference proteome</keyword>
<dbReference type="Pfam" id="PF18603">
    <property type="entry name" value="LAL_C2"/>
    <property type="match status" value="1"/>
</dbReference>
<proteinExistence type="predicted"/>
<accession>A0ABP6B5A3</accession>
<dbReference type="Proteomes" id="UP001501095">
    <property type="component" value="Unassembled WGS sequence"/>
</dbReference>
<evidence type="ECO:0000256" key="1">
    <source>
        <dbReference type="ARBA" id="ARBA00022598"/>
    </source>
</evidence>
<dbReference type="SUPFAM" id="SSF56059">
    <property type="entry name" value="Glutathione synthetase ATP-binding domain-like"/>
    <property type="match status" value="1"/>
</dbReference>